<dbReference type="AlphaFoldDB" id="A0AAD6BEB7"/>
<proteinExistence type="predicted"/>
<evidence type="ECO:0000256" key="2">
    <source>
        <dbReference type="ARBA" id="ARBA00023157"/>
    </source>
</evidence>
<evidence type="ECO:0000313" key="5">
    <source>
        <dbReference type="EMBL" id="KAJ4942071.1"/>
    </source>
</evidence>
<feature type="domain" description="VWFD" evidence="4">
    <location>
        <begin position="290"/>
        <end position="471"/>
    </location>
</feature>
<dbReference type="Pfam" id="PF01826">
    <property type="entry name" value="TIL"/>
    <property type="match status" value="2"/>
</dbReference>
<organism evidence="5 6">
    <name type="scientific">Pogonophryne albipinna</name>
    <dbReference type="NCBI Taxonomy" id="1090488"/>
    <lineage>
        <taxon>Eukaryota</taxon>
        <taxon>Metazoa</taxon>
        <taxon>Chordata</taxon>
        <taxon>Craniata</taxon>
        <taxon>Vertebrata</taxon>
        <taxon>Euteleostomi</taxon>
        <taxon>Actinopterygii</taxon>
        <taxon>Neopterygii</taxon>
        <taxon>Teleostei</taxon>
        <taxon>Neoteleostei</taxon>
        <taxon>Acanthomorphata</taxon>
        <taxon>Eupercaria</taxon>
        <taxon>Perciformes</taxon>
        <taxon>Notothenioidei</taxon>
        <taxon>Pogonophryne</taxon>
    </lineage>
</organism>
<dbReference type="InterPro" id="IPR002919">
    <property type="entry name" value="TIL_dom"/>
</dbReference>
<dbReference type="FunFam" id="2.10.25.10:FF:000055">
    <property type="entry name" value="alpha-tectorin isoform X1"/>
    <property type="match status" value="2"/>
</dbReference>
<dbReference type="Pfam" id="PF08742">
    <property type="entry name" value="C8"/>
    <property type="match status" value="2"/>
</dbReference>
<gene>
    <name evidence="5" type="ORF">JOQ06_011941</name>
</gene>
<dbReference type="Pfam" id="PF00094">
    <property type="entry name" value="VWD"/>
    <property type="match status" value="1"/>
</dbReference>
<dbReference type="Proteomes" id="UP001219934">
    <property type="component" value="Unassembled WGS sequence"/>
</dbReference>
<dbReference type="InterPro" id="IPR025615">
    <property type="entry name" value="TILa_dom"/>
</dbReference>
<protein>
    <recommendedName>
        <fullName evidence="4">VWFD domain-containing protein</fullName>
    </recommendedName>
</protein>
<dbReference type="GO" id="GO:0031012">
    <property type="term" value="C:extracellular matrix"/>
    <property type="evidence" value="ECO:0007669"/>
    <property type="project" value="TreeGrafter"/>
</dbReference>
<comment type="caution">
    <text evidence="5">The sequence shown here is derived from an EMBL/GenBank/DDBJ whole genome shotgun (WGS) entry which is preliminary data.</text>
</comment>
<dbReference type="PANTHER" id="PTHR11339:SF244">
    <property type="entry name" value="IGGFC-BINDING PROTEIN"/>
    <property type="match status" value="1"/>
</dbReference>
<dbReference type="Pfam" id="PF12714">
    <property type="entry name" value="TILa"/>
    <property type="match status" value="2"/>
</dbReference>
<dbReference type="SUPFAM" id="SSF57567">
    <property type="entry name" value="Serine protease inhibitors"/>
    <property type="match status" value="2"/>
</dbReference>
<dbReference type="InterPro" id="IPR001007">
    <property type="entry name" value="VWF_dom"/>
</dbReference>
<dbReference type="InterPro" id="IPR001846">
    <property type="entry name" value="VWF_type-D"/>
</dbReference>
<dbReference type="Gene3D" id="2.10.25.10">
    <property type="entry name" value="Laminin"/>
    <property type="match status" value="2"/>
</dbReference>
<name>A0AAD6BEB7_9TELE</name>
<dbReference type="PROSITE" id="PS51233">
    <property type="entry name" value="VWFD"/>
    <property type="match status" value="1"/>
</dbReference>
<keyword evidence="2" id="KW-1015">Disulfide bond</keyword>
<dbReference type="InterPro" id="IPR036084">
    <property type="entry name" value="Ser_inhib-like_sf"/>
</dbReference>
<keyword evidence="3" id="KW-0325">Glycoprotein</keyword>
<sequence>MCLNKGDNKMLCQALASYSRQCRGEGIIIKDWREKFGCPMSCQRHSHYEICTSSCQPSCPFPDQKSPCPGACVEACVCDEGYVLSAGVCVPAKSCGCSYRGRYYKPGQRFWTCSRLCECDKTLSMVTCHQASCSAQETCTVVDGERACRPGTCVHQLVGLCLQQPGLVPFKVTVQPHHRQRISLQSPSEYAFREQQKMELSWQVALFVMLWESMSLPARAKESPSAHGEQMPSVQWCVHLTAITPCVPRAVLPPVPVNLPHHLPQGLFRGLRYYWKGDVFYPETECVEQCVCGENGAVSCKKAKCRAGETCKLGTCVYMLAKVCDDDNGQLTSFSVTQGNEKYGNGKVSVTKSIAVAVYGYVIYIQQKVPWKVDEELLNLPLYLDNGRLRVTQEGRNIIIRTDFGLTVLYDTVYYVEVVVPSTYQGKMCGLCGNYNKNNGDDFRRPGGRKTTSVDDFGKSWVVDMPGNVCGGCGGQCPVSCHSKVDPVAYVSNCVFDVCAVGGKKDDLCNSVQAYALACQSEGVKIQPWRSSSFCPASCPANSHYEVCADTCGGTCASFIYPFTCSESCFEGCQCDAGFVFDGIQCVPLDSCGYVHNGRYLTVGQAVVDKACTSKCVCQASGVVNCEKLTCASGEVCGVRDGVRGCHVKQGHCSISQVGLLTSFDGMSER</sequence>
<dbReference type="EMBL" id="JAPTMU010000006">
    <property type="protein sequence ID" value="KAJ4942071.1"/>
    <property type="molecule type" value="Genomic_DNA"/>
</dbReference>
<dbReference type="SMART" id="SM00215">
    <property type="entry name" value="VWC_out"/>
    <property type="match status" value="2"/>
</dbReference>
<keyword evidence="6" id="KW-1185">Reference proteome</keyword>
<dbReference type="PANTHER" id="PTHR11339">
    <property type="entry name" value="EXTRACELLULAR MATRIX GLYCOPROTEIN RELATED"/>
    <property type="match status" value="1"/>
</dbReference>
<evidence type="ECO:0000256" key="1">
    <source>
        <dbReference type="ARBA" id="ARBA00022737"/>
    </source>
</evidence>
<evidence type="ECO:0000259" key="4">
    <source>
        <dbReference type="PROSITE" id="PS51233"/>
    </source>
</evidence>
<dbReference type="SMART" id="SM00832">
    <property type="entry name" value="C8"/>
    <property type="match status" value="1"/>
</dbReference>
<reference evidence="5" key="1">
    <citation type="submission" date="2022-11" db="EMBL/GenBank/DDBJ databases">
        <title>Chromosome-level genome of Pogonophryne albipinna.</title>
        <authorList>
            <person name="Jo E."/>
        </authorList>
    </citation>
    <scope>NUCLEOTIDE SEQUENCE</scope>
    <source>
        <strain evidence="5">SGF0006</strain>
        <tissue evidence="5">Muscle</tissue>
    </source>
</reference>
<dbReference type="CDD" id="cd19941">
    <property type="entry name" value="TIL"/>
    <property type="match status" value="2"/>
</dbReference>
<dbReference type="SMART" id="SM00216">
    <property type="entry name" value="VWD"/>
    <property type="match status" value="1"/>
</dbReference>
<evidence type="ECO:0000313" key="6">
    <source>
        <dbReference type="Proteomes" id="UP001219934"/>
    </source>
</evidence>
<dbReference type="InterPro" id="IPR050780">
    <property type="entry name" value="Mucin_vWF_Thrombospondin_sf"/>
</dbReference>
<dbReference type="GO" id="GO:0005615">
    <property type="term" value="C:extracellular space"/>
    <property type="evidence" value="ECO:0007669"/>
    <property type="project" value="TreeGrafter"/>
</dbReference>
<dbReference type="InterPro" id="IPR014853">
    <property type="entry name" value="VWF/SSPO/ZAN-like_Cys-rich_dom"/>
</dbReference>
<keyword evidence="1" id="KW-0677">Repeat</keyword>
<accession>A0AAD6BEB7</accession>
<evidence type="ECO:0000256" key="3">
    <source>
        <dbReference type="ARBA" id="ARBA00023180"/>
    </source>
</evidence>